<gene>
    <name evidence="4" type="ORF">D3H65_03075</name>
</gene>
<dbReference type="InterPro" id="IPR001647">
    <property type="entry name" value="HTH_TetR"/>
</dbReference>
<sequence length="202" mass="23266">MREQITQKAAALFTQYSVRSITMDEIAGSMGISKKTLYTWFIDKNELVETVYATPLQQLEADCTTTIRTASNAIQEIFLIWQSVKQTIGAMNETLLHDLQKYHHTAFERYTNFKKGFLFQVLLSNIKRGQSEQLYRAQIIPELIAGYQVSITGINTRQEINQQQLWPQATINEQLILHYLHGLATAKGIRLIEKYTKEYAEA</sequence>
<organism evidence="4 5">
    <name type="scientific">Paraflavitalea soli</name>
    <dbReference type="NCBI Taxonomy" id="2315862"/>
    <lineage>
        <taxon>Bacteria</taxon>
        <taxon>Pseudomonadati</taxon>
        <taxon>Bacteroidota</taxon>
        <taxon>Chitinophagia</taxon>
        <taxon>Chitinophagales</taxon>
        <taxon>Chitinophagaceae</taxon>
        <taxon>Paraflavitalea</taxon>
    </lineage>
</organism>
<evidence type="ECO:0000313" key="4">
    <source>
        <dbReference type="EMBL" id="AXY73011.1"/>
    </source>
</evidence>
<evidence type="ECO:0000259" key="3">
    <source>
        <dbReference type="PROSITE" id="PS50977"/>
    </source>
</evidence>
<keyword evidence="5" id="KW-1185">Reference proteome</keyword>
<dbReference type="PROSITE" id="PS50977">
    <property type="entry name" value="HTH_TETR_2"/>
    <property type="match status" value="1"/>
</dbReference>
<accession>A0A3B7MQZ7</accession>
<dbReference type="Proteomes" id="UP000263900">
    <property type="component" value="Chromosome"/>
</dbReference>
<evidence type="ECO:0000313" key="5">
    <source>
        <dbReference type="Proteomes" id="UP000263900"/>
    </source>
</evidence>
<dbReference type="SUPFAM" id="SSF46689">
    <property type="entry name" value="Homeodomain-like"/>
    <property type="match status" value="1"/>
</dbReference>
<dbReference type="GO" id="GO:0003677">
    <property type="term" value="F:DNA binding"/>
    <property type="evidence" value="ECO:0007669"/>
    <property type="project" value="UniProtKB-UniRule"/>
</dbReference>
<dbReference type="AlphaFoldDB" id="A0A3B7MQZ7"/>
<reference evidence="4 5" key="1">
    <citation type="submission" date="2018-09" db="EMBL/GenBank/DDBJ databases">
        <title>Genome sequencing of strain 6GH32-13.</title>
        <authorList>
            <person name="Weon H.-Y."/>
            <person name="Heo J."/>
            <person name="Kwon S.-W."/>
        </authorList>
    </citation>
    <scope>NUCLEOTIDE SEQUENCE [LARGE SCALE GENOMIC DNA]</scope>
    <source>
        <strain evidence="4 5">5GH32-13</strain>
    </source>
</reference>
<name>A0A3B7MQZ7_9BACT</name>
<dbReference type="EMBL" id="CP032157">
    <property type="protein sequence ID" value="AXY73011.1"/>
    <property type="molecule type" value="Genomic_DNA"/>
</dbReference>
<dbReference type="OrthoDB" id="881297at2"/>
<dbReference type="Pfam" id="PF00440">
    <property type="entry name" value="TetR_N"/>
    <property type="match status" value="1"/>
</dbReference>
<feature type="domain" description="HTH tetR-type" evidence="3">
    <location>
        <begin position="1"/>
        <end position="59"/>
    </location>
</feature>
<proteinExistence type="predicted"/>
<protein>
    <submittedName>
        <fullName evidence="4">TetR/AcrR family transcriptional regulator</fullName>
    </submittedName>
</protein>
<dbReference type="Gene3D" id="1.10.357.10">
    <property type="entry name" value="Tetracycline Repressor, domain 2"/>
    <property type="match status" value="1"/>
</dbReference>
<evidence type="ECO:0000256" key="2">
    <source>
        <dbReference type="PROSITE-ProRule" id="PRU00335"/>
    </source>
</evidence>
<evidence type="ECO:0000256" key="1">
    <source>
        <dbReference type="ARBA" id="ARBA00023125"/>
    </source>
</evidence>
<dbReference type="InterPro" id="IPR009057">
    <property type="entry name" value="Homeodomain-like_sf"/>
</dbReference>
<dbReference type="KEGG" id="pseg:D3H65_03075"/>
<feature type="DNA-binding region" description="H-T-H motif" evidence="2">
    <location>
        <begin position="22"/>
        <end position="41"/>
    </location>
</feature>
<keyword evidence="1 2" id="KW-0238">DNA-binding</keyword>
<dbReference type="RefSeq" id="WP_119048849.1">
    <property type="nucleotide sequence ID" value="NZ_CP032157.1"/>
</dbReference>